<evidence type="ECO:0000256" key="1">
    <source>
        <dbReference type="ARBA" id="ARBA00005354"/>
    </source>
</evidence>
<dbReference type="CDD" id="cd05117">
    <property type="entry name" value="STKc_CAMK"/>
    <property type="match status" value="1"/>
</dbReference>
<dbReference type="SMART" id="SM00220">
    <property type="entry name" value="S_TKc"/>
    <property type="match status" value="1"/>
</dbReference>
<dbReference type="InterPro" id="IPR008271">
    <property type="entry name" value="Ser/Thr_kinase_AS"/>
</dbReference>
<evidence type="ECO:0000259" key="8">
    <source>
        <dbReference type="PROSITE" id="PS50011"/>
    </source>
</evidence>
<proteinExistence type="inferred from homology"/>
<evidence type="ECO:0000256" key="2">
    <source>
        <dbReference type="ARBA" id="ARBA00022527"/>
    </source>
</evidence>
<dbReference type="EMBL" id="JACGWK010001491">
    <property type="protein sequence ID" value="KAL0287426.1"/>
    <property type="molecule type" value="Genomic_DNA"/>
</dbReference>
<comment type="similarity">
    <text evidence="1">Belongs to the protein kinase superfamily. CAMK Ser/Thr protein kinase family. CaMK subfamily.</text>
</comment>
<dbReference type="FunFam" id="3.30.200.20:FF:000042">
    <property type="entry name" value="Aurora kinase A"/>
    <property type="match status" value="1"/>
</dbReference>
<keyword evidence="3" id="KW-0808">Transferase</keyword>
<dbReference type="GO" id="GO:0005524">
    <property type="term" value="F:ATP binding"/>
    <property type="evidence" value="ECO:0007669"/>
    <property type="project" value="UniProtKB-UniRule"/>
</dbReference>
<dbReference type="GO" id="GO:0016757">
    <property type="term" value="F:glycosyltransferase activity"/>
    <property type="evidence" value="ECO:0007669"/>
    <property type="project" value="InterPro"/>
</dbReference>
<feature type="domain" description="Protein kinase" evidence="8">
    <location>
        <begin position="106"/>
        <end position="327"/>
    </location>
</feature>
<feature type="binding site" evidence="7">
    <location>
        <position position="135"/>
    </location>
    <ligand>
        <name>ATP</name>
        <dbReference type="ChEBI" id="CHEBI:30616"/>
    </ligand>
</feature>
<protein>
    <submittedName>
        <fullName evidence="9">Serine/threonine-protein kinase PEPKR2</fullName>
    </submittedName>
</protein>
<keyword evidence="5 9" id="KW-0418">Kinase</keyword>
<dbReference type="InterPro" id="IPR000719">
    <property type="entry name" value="Prot_kinase_dom"/>
</dbReference>
<organism evidence="9">
    <name type="scientific">Sesamum angustifolium</name>
    <dbReference type="NCBI Taxonomy" id="2727405"/>
    <lineage>
        <taxon>Eukaryota</taxon>
        <taxon>Viridiplantae</taxon>
        <taxon>Streptophyta</taxon>
        <taxon>Embryophyta</taxon>
        <taxon>Tracheophyta</taxon>
        <taxon>Spermatophyta</taxon>
        <taxon>Magnoliopsida</taxon>
        <taxon>eudicotyledons</taxon>
        <taxon>Gunneridae</taxon>
        <taxon>Pentapetalae</taxon>
        <taxon>asterids</taxon>
        <taxon>lamiids</taxon>
        <taxon>Lamiales</taxon>
        <taxon>Pedaliaceae</taxon>
        <taxon>Sesamum</taxon>
    </lineage>
</organism>
<dbReference type="PROSITE" id="PS00107">
    <property type="entry name" value="PROTEIN_KINASE_ATP"/>
    <property type="match status" value="1"/>
</dbReference>
<dbReference type="AlphaFoldDB" id="A0AAW2IZP7"/>
<comment type="caution">
    <text evidence="9">The sequence shown here is derived from an EMBL/GenBank/DDBJ whole genome shotgun (WGS) entry which is preliminary data.</text>
</comment>
<gene>
    <name evidence="9" type="ORF">Sangu_2691900</name>
</gene>
<evidence type="ECO:0000313" key="9">
    <source>
        <dbReference type="EMBL" id="KAL0287426.1"/>
    </source>
</evidence>
<evidence type="ECO:0000256" key="3">
    <source>
        <dbReference type="ARBA" id="ARBA00022679"/>
    </source>
</evidence>
<reference evidence="9" key="2">
    <citation type="journal article" date="2024" name="Plant">
        <title>Genomic evolution and insights into agronomic trait innovations of Sesamum species.</title>
        <authorList>
            <person name="Miao H."/>
            <person name="Wang L."/>
            <person name="Qu L."/>
            <person name="Liu H."/>
            <person name="Sun Y."/>
            <person name="Le M."/>
            <person name="Wang Q."/>
            <person name="Wei S."/>
            <person name="Zheng Y."/>
            <person name="Lin W."/>
            <person name="Duan Y."/>
            <person name="Cao H."/>
            <person name="Xiong S."/>
            <person name="Wang X."/>
            <person name="Wei L."/>
            <person name="Li C."/>
            <person name="Ma Q."/>
            <person name="Ju M."/>
            <person name="Zhao R."/>
            <person name="Li G."/>
            <person name="Mu C."/>
            <person name="Tian Q."/>
            <person name="Mei H."/>
            <person name="Zhang T."/>
            <person name="Gao T."/>
            <person name="Zhang H."/>
        </authorList>
    </citation>
    <scope>NUCLEOTIDE SEQUENCE</scope>
    <source>
        <strain evidence="9">G01</strain>
    </source>
</reference>
<dbReference type="Pfam" id="PF00069">
    <property type="entry name" value="Pkinase"/>
    <property type="match status" value="1"/>
</dbReference>
<sequence length="878" mass="98733">MYCLSKKRKGVEISPACNKSIEEQTCLATLWSHFSLEDFSRRKKKCKEVVVSNIVDSCKNVVNGVATAPACGTGCLEFRGRGLKRKIGCIDVATQLGRKKKIDQEYELAKIIGQGKFGSVVLCRSKATGEEFACKTLRKGEEIVHREVEIMQHLSGHPGVVTLKSVYEDAESFYLVMELCSGGRLLDQMAREGLNSEQKAAKIIKELMLAVRYCHEMGVVHRDIKPENILLTTSGQMKLADFGLAVRILDGQSLNGVVGSPAYVAPEVLLGDSLETVFEAIKKEKLDFTGDVWGAISQPARDLLSKMLTRSVSTRLTANEVLTHPWIYFHTEPTLKTLTLEPKKNQVSLTPRQLNCIHGQELERKRLIYSNSLSDDCSTILASGHSSESPEGEDAGLVDVLAAAISRVHISEPKRSRICSPSMPIRQECSSNLKTTNLFSANPAHFSMGFHAPVGEDRHQLVPVKFPRQLTRAESHGIQTTRVRHFSSLKDLRFSHAALRGHTWFMSSLYDMHEEGEVQYQQFPTDHSSGRVLCLKGRDRHDGSWNSYALAWPGALPDNATLMKGLTFVSYNHYDYHNIWHGLSAIMPFVAWHIKSQCAVPKRWILYHWGEIRTSMAPWVGTLLEATFGSPVDIETFDGIHRNESDVFDDDDATCFEEAVVMRHNEGGMSREKRMEVYDLMRCRSRMYCNVSSREKGLRIGMTMLMRNGPRSFKNASAVISIFEKECRKAEGCRLMVAYPHNLTFCEQVELMSLTDIVISAHGAQLSNMILMDRNSSVMELFPKGWLELAGVGQYVHHWLASWSGMRHEGAWRDPIGDHCPFPEDDRRCMSLFKNGRIGHNESYFSEWARNVLNDQVKLKTAQYVSTSPVSGLLVAND</sequence>
<dbReference type="InterPro" id="IPR017441">
    <property type="entry name" value="Protein_kinase_ATP_BS"/>
</dbReference>
<dbReference type="InterPro" id="IPR011009">
    <property type="entry name" value="Kinase-like_dom_sf"/>
</dbReference>
<dbReference type="GO" id="GO:0004674">
    <property type="term" value="F:protein serine/threonine kinase activity"/>
    <property type="evidence" value="ECO:0007669"/>
    <property type="project" value="UniProtKB-KW"/>
</dbReference>
<dbReference type="Gene3D" id="1.10.510.10">
    <property type="entry name" value="Transferase(Phosphotransferase) domain 1"/>
    <property type="match status" value="1"/>
</dbReference>
<dbReference type="PROSITE" id="PS00108">
    <property type="entry name" value="PROTEIN_KINASE_ST"/>
    <property type="match status" value="1"/>
</dbReference>
<dbReference type="SUPFAM" id="SSF56112">
    <property type="entry name" value="Protein kinase-like (PK-like)"/>
    <property type="match status" value="1"/>
</dbReference>
<evidence type="ECO:0000256" key="7">
    <source>
        <dbReference type="PROSITE-ProRule" id="PRU10141"/>
    </source>
</evidence>
<dbReference type="InterPro" id="IPR050205">
    <property type="entry name" value="CDPK_Ser/Thr_kinases"/>
</dbReference>
<name>A0AAW2IZP7_9LAMI</name>
<dbReference type="PROSITE" id="PS50011">
    <property type="entry name" value="PROTEIN_KINASE_DOM"/>
    <property type="match status" value="1"/>
</dbReference>
<evidence type="ECO:0000256" key="6">
    <source>
        <dbReference type="ARBA" id="ARBA00022840"/>
    </source>
</evidence>
<dbReference type="Pfam" id="PF04577">
    <property type="entry name" value="Glyco_transf_61"/>
    <property type="match status" value="1"/>
</dbReference>
<evidence type="ECO:0000256" key="4">
    <source>
        <dbReference type="ARBA" id="ARBA00022741"/>
    </source>
</evidence>
<evidence type="ECO:0000256" key="5">
    <source>
        <dbReference type="ARBA" id="ARBA00022777"/>
    </source>
</evidence>
<keyword evidence="4 7" id="KW-0547">Nucleotide-binding</keyword>
<dbReference type="InterPro" id="IPR049625">
    <property type="entry name" value="Glyco_transf_61_cat"/>
</dbReference>
<accession>A0AAW2IZP7</accession>
<keyword evidence="2" id="KW-0723">Serine/threonine-protein kinase</keyword>
<dbReference type="PANTHER" id="PTHR24349">
    <property type="entry name" value="SERINE/THREONINE-PROTEIN KINASE"/>
    <property type="match status" value="1"/>
</dbReference>
<keyword evidence="6 7" id="KW-0067">ATP-binding</keyword>
<reference evidence="9" key="1">
    <citation type="submission" date="2020-06" db="EMBL/GenBank/DDBJ databases">
        <authorList>
            <person name="Li T."/>
            <person name="Hu X."/>
            <person name="Zhang T."/>
            <person name="Song X."/>
            <person name="Zhang H."/>
            <person name="Dai N."/>
            <person name="Sheng W."/>
            <person name="Hou X."/>
            <person name="Wei L."/>
        </authorList>
    </citation>
    <scope>NUCLEOTIDE SEQUENCE</scope>
    <source>
        <strain evidence="9">G01</strain>
        <tissue evidence="9">Leaf</tissue>
    </source>
</reference>